<evidence type="ECO:0000256" key="6">
    <source>
        <dbReference type="ARBA" id="ARBA00031562"/>
    </source>
</evidence>
<name>A0A0N4UV45_ENTVE</name>
<dbReference type="WBParaSite" id="EVEC_0000129601-mRNA-1">
    <property type="protein sequence ID" value="EVEC_0000129601-mRNA-1"/>
    <property type="gene ID" value="EVEC_0000129601"/>
</dbReference>
<evidence type="ECO:0000259" key="8">
    <source>
        <dbReference type="Pfam" id="PF00346"/>
    </source>
</evidence>
<dbReference type="GO" id="GO:0016651">
    <property type="term" value="F:oxidoreductase activity, acting on NAD(P)H"/>
    <property type="evidence" value="ECO:0007669"/>
    <property type="project" value="InterPro"/>
</dbReference>
<dbReference type="GO" id="GO:0006120">
    <property type="term" value="P:mitochondrial electron transport, NADH to ubiquinone"/>
    <property type="evidence" value="ECO:0007669"/>
    <property type="project" value="TreeGrafter"/>
</dbReference>
<evidence type="ECO:0000313" key="9">
    <source>
        <dbReference type="EMBL" id="VDD85861.1"/>
    </source>
</evidence>
<dbReference type="AlphaFoldDB" id="A0A0N4UV45"/>
<dbReference type="PANTHER" id="PTHR11993:SF10">
    <property type="entry name" value="NADH DEHYDROGENASE [UBIQUINONE] IRON-SULFUR PROTEIN 2, MITOCHONDRIAL"/>
    <property type="match status" value="1"/>
</dbReference>
<dbReference type="InterPro" id="IPR014029">
    <property type="entry name" value="NADH_UbQ_OxRdtase_49kDa_CS"/>
</dbReference>
<dbReference type="Gene3D" id="1.10.645.10">
    <property type="entry name" value="Cytochrome-c3 Hydrogenase, chain B"/>
    <property type="match status" value="1"/>
</dbReference>
<dbReference type="InterPro" id="IPR022885">
    <property type="entry name" value="NDH1_su_D/H"/>
</dbReference>
<evidence type="ECO:0000313" key="11">
    <source>
        <dbReference type="WBParaSite" id="EVEC_0000129601-mRNA-1"/>
    </source>
</evidence>
<accession>A0A0N4UV45</accession>
<dbReference type="EMBL" id="UXUI01007158">
    <property type="protein sequence ID" value="VDD85861.1"/>
    <property type="molecule type" value="Genomic_DNA"/>
</dbReference>
<keyword evidence="4 7" id="KW-0520">NAD</keyword>
<reference evidence="11" key="1">
    <citation type="submission" date="2017-02" db="UniProtKB">
        <authorList>
            <consortium name="WormBaseParasite"/>
        </authorList>
    </citation>
    <scope>IDENTIFICATION</scope>
</reference>
<reference evidence="9 10" key="2">
    <citation type="submission" date="2018-10" db="EMBL/GenBank/DDBJ databases">
        <authorList>
            <consortium name="Pathogen Informatics"/>
        </authorList>
    </citation>
    <scope>NUCLEOTIDE SEQUENCE [LARGE SCALE GENOMIC DNA]</scope>
</reference>
<evidence type="ECO:0000256" key="4">
    <source>
        <dbReference type="ARBA" id="ARBA00023027"/>
    </source>
</evidence>
<dbReference type="OrthoDB" id="1009at2759"/>
<dbReference type="NCBIfam" id="NF004739">
    <property type="entry name" value="PRK06075.1"/>
    <property type="match status" value="1"/>
</dbReference>
<dbReference type="NCBIfam" id="TIGR01962">
    <property type="entry name" value="NuoD"/>
    <property type="match status" value="1"/>
</dbReference>
<dbReference type="Proteomes" id="UP000274131">
    <property type="component" value="Unassembled WGS sequence"/>
</dbReference>
<dbReference type="InterPro" id="IPR029014">
    <property type="entry name" value="NiFe-Hase_large"/>
</dbReference>
<protein>
    <recommendedName>
        <fullName evidence="5">Complex I-49kD</fullName>
    </recommendedName>
    <alternativeName>
        <fullName evidence="6">NADH-ubiquinone oxidoreductase 49 kDa subunit</fullName>
    </alternativeName>
</protein>
<dbReference type="HAMAP" id="MF_01358">
    <property type="entry name" value="NDH1_NuoD"/>
    <property type="match status" value="1"/>
</dbReference>
<gene>
    <name evidence="9" type="ORF">EVEC_LOCUS1004</name>
</gene>
<evidence type="ECO:0000256" key="7">
    <source>
        <dbReference type="RuleBase" id="RU003685"/>
    </source>
</evidence>
<feature type="domain" description="NADH-quinone oxidoreductase subunit D" evidence="8">
    <location>
        <begin position="211"/>
        <end position="493"/>
    </location>
</feature>
<keyword evidence="2 7" id="KW-0813">Transport</keyword>
<evidence type="ECO:0000256" key="2">
    <source>
        <dbReference type="ARBA" id="ARBA00022448"/>
    </source>
</evidence>
<proteinExistence type="inferred from homology"/>
<evidence type="ECO:0000256" key="1">
    <source>
        <dbReference type="ARBA" id="ARBA00005769"/>
    </source>
</evidence>
<dbReference type="InterPro" id="IPR001135">
    <property type="entry name" value="NADH_Q_OxRdtase_suD"/>
</dbReference>
<dbReference type="PROSITE" id="PS00535">
    <property type="entry name" value="COMPLEX1_49K"/>
    <property type="match status" value="1"/>
</dbReference>
<keyword evidence="3 7" id="KW-1278">Translocase</keyword>
<dbReference type="GO" id="GO:0048038">
    <property type="term" value="F:quinone binding"/>
    <property type="evidence" value="ECO:0007669"/>
    <property type="project" value="InterPro"/>
</dbReference>
<organism evidence="11">
    <name type="scientific">Enterobius vermicularis</name>
    <name type="common">Human pinworm</name>
    <dbReference type="NCBI Taxonomy" id="51028"/>
    <lineage>
        <taxon>Eukaryota</taxon>
        <taxon>Metazoa</taxon>
        <taxon>Ecdysozoa</taxon>
        <taxon>Nematoda</taxon>
        <taxon>Chromadorea</taxon>
        <taxon>Rhabditida</taxon>
        <taxon>Spirurina</taxon>
        <taxon>Oxyuridomorpha</taxon>
        <taxon>Oxyuroidea</taxon>
        <taxon>Oxyuridae</taxon>
        <taxon>Enterobius</taxon>
    </lineage>
</organism>
<dbReference type="GO" id="GO:0005739">
    <property type="term" value="C:mitochondrion"/>
    <property type="evidence" value="ECO:0007669"/>
    <property type="project" value="GOC"/>
</dbReference>
<evidence type="ECO:0000313" key="10">
    <source>
        <dbReference type="Proteomes" id="UP000274131"/>
    </source>
</evidence>
<dbReference type="GO" id="GO:0051287">
    <property type="term" value="F:NAD binding"/>
    <property type="evidence" value="ECO:0007669"/>
    <property type="project" value="InterPro"/>
</dbReference>
<dbReference type="SUPFAM" id="SSF56762">
    <property type="entry name" value="HydB/Nqo4-like"/>
    <property type="match status" value="1"/>
</dbReference>
<dbReference type="PANTHER" id="PTHR11993">
    <property type="entry name" value="NADH-UBIQUINONE OXIDOREDUCTASE 49 KDA SUBUNIT"/>
    <property type="match status" value="1"/>
</dbReference>
<evidence type="ECO:0000256" key="3">
    <source>
        <dbReference type="ARBA" id="ARBA00022967"/>
    </source>
</evidence>
<keyword evidence="10" id="KW-1185">Reference proteome</keyword>
<comment type="similarity">
    <text evidence="1 7">Belongs to the complex I 49 kDa subunit family.</text>
</comment>
<sequence length="493" mass="56403">MWNQLSQCTVHSCLPRLGRSSVVLRCLRCTHTIWYPDAEFQRQIKTSGMFGAFWYPKIGSKRLSDALGNTKLEKMLQESPALSPGYHGKFREKQLENMILNFGPQHPAAHGVLRLVLKLEGEVVIKAMPHIGLLHRGTEKLIEHKTYSQAAPYFDRLDYVSMMCNEGAYSLAVEKLLGIDVPLRAKYIRTLMYELTRLANHIMGITTHALDVGAMTPLFWLFEEREKIFEFSERVSGARMHSNYIRPGGVAWDIPLGWMDDLYDFICKIPQRIDELEDVLTENRIWKARTIDIGIVSAEDALNWGFTGVMLRGSGVKWDIRKSQPYDAYEEVDFDVPIGTKGDCYDSSLHIFMIHHLFMYLCRLEEMRQSLRIIHQCLNKMPPGDVKLDDCKIVPPRRYAMKNDMESLIHHFKFFAQGFQVPPGIVYLPFEAPKGELGVYLVSDGTSKPYRCYIRSPGFAHLSGIHDIAYMSLIADVVAIIGTLDLVFGEIDR</sequence>
<dbReference type="FunFam" id="1.10.645.10:FF:000005">
    <property type="entry name" value="NADH-quinone oxidoreductase subunit D"/>
    <property type="match status" value="1"/>
</dbReference>
<dbReference type="STRING" id="51028.A0A0N4UV45"/>
<dbReference type="Pfam" id="PF00346">
    <property type="entry name" value="Complex1_49kDa"/>
    <property type="match status" value="1"/>
</dbReference>
<evidence type="ECO:0000256" key="5">
    <source>
        <dbReference type="ARBA" id="ARBA00030505"/>
    </source>
</evidence>